<accession>A0A4R2JE23</accession>
<protein>
    <submittedName>
        <fullName evidence="1">Uncharacterized protein</fullName>
    </submittedName>
</protein>
<name>A0A4R2JE23_9PSEU</name>
<organism evidence="1 2">
    <name type="scientific">Actinocrispum wychmicini</name>
    <dbReference type="NCBI Taxonomy" id="1213861"/>
    <lineage>
        <taxon>Bacteria</taxon>
        <taxon>Bacillati</taxon>
        <taxon>Actinomycetota</taxon>
        <taxon>Actinomycetes</taxon>
        <taxon>Pseudonocardiales</taxon>
        <taxon>Pseudonocardiaceae</taxon>
        <taxon>Actinocrispum</taxon>
    </lineage>
</organism>
<dbReference type="EMBL" id="SLWS01000006">
    <property type="protein sequence ID" value="TCO56767.1"/>
    <property type="molecule type" value="Genomic_DNA"/>
</dbReference>
<dbReference type="Proteomes" id="UP000295680">
    <property type="component" value="Unassembled WGS sequence"/>
</dbReference>
<keyword evidence="2" id="KW-1185">Reference proteome</keyword>
<dbReference type="RefSeq" id="WP_165960629.1">
    <property type="nucleotide sequence ID" value="NZ_SLWS01000006.1"/>
</dbReference>
<gene>
    <name evidence="1" type="ORF">EV192_106242</name>
</gene>
<proteinExistence type="predicted"/>
<dbReference type="AlphaFoldDB" id="A0A4R2JE23"/>
<sequence>MYEVEVFFHRGEKMHHINAQIEEFADVLVVRLDTATKVVIPLNSISYYSVTEVD</sequence>
<comment type="caution">
    <text evidence="1">The sequence shown here is derived from an EMBL/GenBank/DDBJ whole genome shotgun (WGS) entry which is preliminary data.</text>
</comment>
<evidence type="ECO:0000313" key="2">
    <source>
        <dbReference type="Proteomes" id="UP000295680"/>
    </source>
</evidence>
<reference evidence="1 2" key="1">
    <citation type="submission" date="2019-03" db="EMBL/GenBank/DDBJ databases">
        <title>Genomic Encyclopedia of Type Strains, Phase IV (KMG-IV): sequencing the most valuable type-strain genomes for metagenomic binning, comparative biology and taxonomic classification.</title>
        <authorList>
            <person name="Goeker M."/>
        </authorList>
    </citation>
    <scope>NUCLEOTIDE SEQUENCE [LARGE SCALE GENOMIC DNA]</scope>
    <source>
        <strain evidence="1 2">DSM 45934</strain>
    </source>
</reference>
<evidence type="ECO:0000313" key="1">
    <source>
        <dbReference type="EMBL" id="TCO56767.1"/>
    </source>
</evidence>